<evidence type="ECO:0000256" key="3">
    <source>
        <dbReference type="SAM" id="Phobius"/>
    </source>
</evidence>
<accession>A0A915ECQ6</accession>
<feature type="transmembrane region" description="Helical" evidence="3">
    <location>
        <begin position="403"/>
        <end position="426"/>
    </location>
</feature>
<evidence type="ECO:0000313" key="4">
    <source>
        <dbReference type="Proteomes" id="UP000887574"/>
    </source>
</evidence>
<keyword evidence="4" id="KW-1185">Reference proteome</keyword>
<dbReference type="GO" id="GO:0043252">
    <property type="term" value="P:sodium-independent organic anion transport"/>
    <property type="evidence" value="ECO:0007669"/>
    <property type="project" value="TreeGrafter"/>
</dbReference>
<keyword evidence="1" id="KW-1015">Disulfide bond</keyword>
<protein>
    <submittedName>
        <fullName evidence="5">Solute carrier organic anion transporter family member</fullName>
    </submittedName>
</protein>
<feature type="compositionally biased region" description="Acidic residues" evidence="2">
    <location>
        <begin position="275"/>
        <end position="284"/>
    </location>
</feature>
<dbReference type="PANTHER" id="PTHR11388">
    <property type="entry name" value="ORGANIC ANION TRANSPORTER"/>
    <property type="match status" value="1"/>
</dbReference>
<sequence length="533" mass="59011">MTSAIVSIEKQFQIPSKISGMMFLCLTWVERAIEQMDWCASNFLFPVETVSLNNTVFQTSIERDIRRFDVNTNSLNKFLAELSPEQKEGVRQRFPASSFFPAPNSAATKGLTNLVTHYEESWLSQFEYCDELDAKNETDVTCQAFYNFLSRHNSATKEDEYDPKHQMHQGCLLFLGVGRTMPFSLGLPLIDDNVRKKNLPIYFAGMFFIRIMGPVVGFMMGSFFNKFYYTGEAPRGITPRDPMWIGMWWGGFLVIGLVLFGPSLALFCFKAPQPEPEDDAEDSCLENGSVEDEKSRTNGKEKLLDAPLAVPEGGPKKPAKKKTRGLALVDRHVEKGADGSTVVPESLEDKIKDFAQTISTVIRQPVYAGTLAGRILDVMAFKGFFIFLPKYLELQFGIPQYKINAYMGVIGVVGFAIGILIGSVALKVWKLEGRKVAAYDVDQRLLPRDALPNNFNINSSCLSGCGCGGAPLYPCVTLEVLCIILPAMLAAVSMLCPSLLLTLNSHPHSPTVDVQAVIVYLGSFAKTLTANGK</sequence>
<organism evidence="4 5">
    <name type="scientific">Ditylenchus dipsaci</name>
    <dbReference type="NCBI Taxonomy" id="166011"/>
    <lineage>
        <taxon>Eukaryota</taxon>
        <taxon>Metazoa</taxon>
        <taxon>Ecdysozoa</taxon>
        <taxon>Nematoda</taxon>
        <taxon>Chromadorea</taxon>
        <taxon>Rhabditida</taxon>
        <taxon>Tylenchina</taxon>
        <taxon>Tylenchomorpha</taxon>
        <taxon>Sphaerularioidea</taxon>
        <taxon>Anguinidae</taxon>
        <taxon>Anguininae</taxon>
        <taxon>Ditylenchus</taxon>
    </lineage>
</organism>
<feature type="transmembrane region" description="Helical" evidence="3">
    <location>
        <begin position="480"/>
        <end position="500"/>
    </location>
</feature>
<dbReference type="WBParaSite" id="jg4951">
    <property type="protein sequence ID" value="jg4951"/>
    <property type="gene ID" value="jg4951"/>
</dbReference>
<dbReference type="GO" id="GO:0016323">
    <property type="term" value="C:basolateral plasma membrane"/>
    <property type="evidence" value="ECO:0007669"/>
    <property type="project" value="TreeGrafter"/>
</dbReference>
<dbReference type="SUPFAM" id="SSF103473">
    <property type="entry name" value="MFS general substrate transporter"/>
    <property type="match status" value="1"/>
</dbReference>
<proteinExistence type="predicted"/>
<feature type="region of interest" description="Disordered" evidence="2">
    <location>
        <begin position="274"/>
        <end position="302"/>
    </location>
</feature>
<evidence type="ECO:0000313" key="5">
    <source>
        <dbReference type="WBParaSite" id="jg4951"/>
    </source>
</evidence>
<keyword evidence="3" id="KW-0472">Membrane</keyword>
<reference evidence="5" key="1">
    <citation type="submission" date="2022-11" db="UniProtKB">
        <authorList>
            <consortium name="WormBaseParasite"/>
        </authorList>
    </citation>
    <scope>IDENTIFICATION</scope>
</reference>
<keyword evidence="3" id="KW-1133">Transmembrane helix</keyword>
<feature type="transmembrane region" description="Helical" evidence="3">
    <location>
        <begin position="371"/>
        <end position="391"/>
    </location>
</feature>
<dbReference type="Proteomes" id="UP000887574">
    <property type="component" value="Unplaced"/>
</dbReference>
<keyword evidence="3" id="KW-0812">Transmembrane</keyword>
<feature type="transmembrane region" description="Helical" evidence="3">
    <location>
        <begin position="202"/>
        <end position="224"/>
    </location>
</feature>
<dbReference type="InterPro" id="IPR036259">
    <property type="entry name" value="MFS_trans_sf"/>
</dbReference>
<dbReference type="Pfam" id="PF03137">
    <property type="entry name" value="OATP"/>
    <property type="match status" value="1"/>
</dbReference>
<dbReference type="PANTHER" id="PTHR11388:SF150">
    <property type="entry name" value="SOLUTE CARRIER ORGANIC ANION TRANSPORTER FAMILY MEMBER"/>
    <property type="match status" value="1"/>
</dbReference>
<feature type="compositionally biased region" description="Basic and acidic residues" evidence="2">
    <location>
        <begin position="291"/>
        <end position="302"/>
    </location>
</feature>
<name>A0A915ECQ6_9BILA</name>
<dbReference type="GO" id="GO:0015347">
    <property type="term" value="F:sodium-independent organic anion transmembrane transporter activity"/>
    <property type="evidence" value="ECO:0007669"/>
    <property type="project" value="TreeGrafter"/>
</dbReference>
<feature type="transmembrane region" description="Helical" evidence="3">
    <location>
        <begin position="244"/>
        <end position="269"/>
    </location>
</feature>
<evidence type="ECO:0000256" key="2">
    <source>
        <dbReference type="SAM" id="MobiDB-lite"/>
    </source>
</evidence>
<dbReference type="AlphaFoldDB" id="A0A915ECQ6"/>
<dbReference type="InterPro" id="IPR004156">
    <property type="entry name" value="OATP"/>
</dbReference>
<evidence type="ECO:0000256" key="1">
    <source>
        <dbReference type="ARBA" id="ARBA00023157"/>
    </source>
</evidence>
<dbReference type="Gene3D" id="1.20.1250.20">
    <property type="entry name" value="MFS general substrate transporter like domains"/>
    <property type="match status" value="1"/>
</dbReference>